<dbReference type="PANTHER" id="PTHR11638:SF86">
    <property type="entry name" value="CHAPERONE PROTEIN CLPB4, MITOCHONDRIAL"/>
    <property type="match status" value="1"/>
</dbReference>
<evidence type="ECO:0000259" key="3">
    <source>
        <dbReference type="Pfam" id="PF00004"/>
    </source>
</evidence>
<dbReference type="SUPFAM" id="SSF52540">
    <property type="entry name" value="P-loop containing nucleoside triphosphate hydrolases"/>
    <property type="match status" value="1"/>
</dbReference>
<dbReference type="InterPro" id="IPR003959">
    <property type="entry name" value="ATPase_AAA_core"/>
</dbReference>
<evidence type="ECO:0000313" key="4">
    <source>
        <dbReference type="EMBL" id="PWA45898.1"/>
    </source>
</evidence>
<dbReference type="EMBL" id="PKPP01010544">
    <property type="protein sequence ID" value="PWA45898.1"/>
    <property type="molecule type" value="Genomic_DNA"/>
</dbReference>
<evidence type="ECO:0000256" key="1">
    <source>
        <dbReference type="ARBA" id="ARBA00022741"/>
    </source>
</evidence>
<dbReference type="Gene3D" id="3.40.50.300">
    <property type="entry name" value="P-loop containing nucleotide triphosphate hydrolases"/>
    <property type="match status" value="1"/>
</dbReference>
<evidence type="ECO:0000313" key="5">
    <source>
        <dbReference type="Proteomes" id="UP000245207"/>
    </source>
</evidence>
<name>A0A2U1LA68_ARTAN</name>
<keyword evidence="5" id="KW-1185">Reference proteome</keyword>
<dbReference type="Proteomes" id="UP000245207">
    <property type="component" value="Unassembled WGS sequence"/>
</dbReference>
<dbReference type="GO" id="GO:0016887">
    <property type="term" value="F:ATP hydrolysis activity"/>
    <property type="evidence" value="ECO:0007669"/>
    <property type="project" value="InterPro"/>
</dbReference>
<dbReference type="InterPro" id="IPR050130">
    <property type="entry name" value="ClpA_ClpB"/>
</dbReference>
<sequence length="157" mass="17989">MSLSLVLMTVMSPYRNAPSKKRVCELLYGNLEISLVAGAKYRGEFEERFKAILKEVTASNGQIVLFIDEIHTVVGTSISRAMDAANLLKPMLGRGELRCIRATTLDQYKKYIKNDRALDRRFHQVFNDQSSIEDTTSILHGLRDRYELHHRESLMVI</sequence>
<dbReference type="InterPro" id="IPR027417">
    <property type="entry name" value="P-loop_NTPase"/>
</dbReference>
<reference evidence="4 5" key="1">
    <citation type="journal article" date="2018" name="Mol. Plant">
        <title>The genome of Artemisia annua provides insight into the evolution of Asteraceae family and artemisinin biosynthesis.</title>
        <authorList>
            <person name="Shen Q."/>
            <person name="Zhang L."/>
            <person name="Liao Z."/>
            <person name="Wang S."/>
            <person name="Yan T."/>
            <person name="Shi P."/>
            <person name="Liu M."/>
            <person name="Fu X."/>
            <person name="Pan Q."/>
            <person name="Wang Y."/>
            <person name="Lv Z."/>
            <person name="Lu X."/>
            <person name="Zhang F."/>
            <person name="Jiang W."/>
            <person name="Ma Y."/>
            <person name="Chen M."/>
            <person name="Hao X."/>
            <person name="Li L."/>
            <person name="Tang Y."/>
            <person name="Lv G."/>
            <person name="Zhou Y."/>
            <person name="Sun X."/>
            <person name="Brodelius P.E."/>
            <person name="Rose J.K.C."/>
            <person name="Tang K."/>
        </authorList>
    </citation>
    <scope>NUCLEOTIDE SEQUENCE [LARGE SCALE GENOMIC DNA]</scope>
    <source>
        <strain evidence="5">cv. Huhao1</strain>
        <tissue evidence="4">Leaf</tissue>
    </source>
</reference>
<dbReference type="OrthoDB" id="47330at2759"/>
<dbReference type="GO" id="GO:0005524">
    <property type="term" value="F:ATP binding"/>
    <property type="evidence" value="ECO:0007669"/>
    <property type="project" value="UniProtKB-KW"/>
</dbReference>
<feature type="domain" description="ATPase AAA-type core" evidence="3">
    <location>
        <begin position="36"/>
        <end position="103"/>
    </location>
</feature>
<organism evidence="4 5">
    <name type="scientific">Artemisia annua</name>
    <name type="common">Sweet wormwood</name>
    <dbReference type="NCBI Taxonomy" id="35608"/>
    <lineage>
        <taxon>Eukaryota</taxon>
        <taxon>Viridiplantae</taxon>
        <taxon>Streptophyta</taxon>
        <taxon>Embryophyta</taxon>
        <taxon>Tracheophyta</taxon>
        <taxon>Spermatophyta</taxon>
        <taxon>Magnoliopsida</taxon>
        <taxon>eudicotyledons</taxon>
        <taxon>Gunneridae</taxon>
        <taxon>Pentapetalae</taxon>
        <taxon>asterids</taxon>
        <taxon>campanulids</taxon>
        <taxon>Asterales</taxon>
        <taxon>Asteraceae</taxon>
        <taxon>Asteroideae</taxon>
        <taxon>Anthemideae</taxon>
        <taxon>Artemisiinae</taxon>
        <taxon>Artemisia</taxon>
    </lineage>
</organism>
<dbReference type="PROSITE" id="PS00870">
    <property type="entry name" value="CLPAB_1"/>
    <property type="match status" value="1"/>
</dbReference>
<dbReference type="PANTHER" id="PTHR11638">
    <property type="entry name" value="ATP-DEPENDENT CLP PROTEASE"/>
    <property type="match status" value="1"/>
</dbReference>
<protein>
    <submittedName>
        <fullName evidence="4">Chaperone protein ClpB4, mitochondrial</fullName>
    </submittedName>
</protein>
<keyword evidence="1" id="KW-0547">Nucleotide-binding</keyword>
<dbReference type="Pfam" id="PF00004">
    <property type="entry name" value="AAA"/>
    <property type="match status" value="1"/>
</dbReference>
<accession>A0A2U1LA68</accession>
<comment type="caution">
    <text evidence="4">The sequence shown here is derived from an EMBL/GenBank/DDBJ whole genome shotgun (WGS) entry which is preliminary data.</text>
</comment>
<evidence type="ECO:0000256" key="2">
    <source>
        <dbReference type="ARBA" id="ARBA00022840"/>
    </source>
</evidence>
<proteinExistence type="predicted"/>
<dbReference type="GO" id="GO:0034605">
    <property type="term" value="P:cellular response to heat"/>
    <property type="evidence" value="ECO:0007669"/>
    <property type="project" value="TreeGrafter"/>
</dbReference>
<dbReference type="InterPro" id="IPR018368">
    <property type="entry name" value="ClpA/B_CS1"/>
</dbReference>
<dbReference type="GO" id="GO:0005737">
    <property type="term" value="C:cytoplasm"/>
    <property type="evidence" value="ECO:0007669"/>
    <property type="project" value="TreeGrafter"/>
</dbReference>
<gene>
    <name evidence="4" type="ORF">CTI12_AA513670</name>
</gene>
<dbReference type="AlphaFoldDB" id="A0A2U1LA68"/>
<dbReference type="STRING" id="35608.A0A2U1LA68"/>
<keyword evidence="2" id="KW-0067">ATP-binding</keyword>